<accession>A0A9D4LT49</accession>
<dbReference type="EMBL" id="JAIWYP010000002">
    <property type="protein sequence ID" value="KAH3863988.1"/>
    <property type="molecule type" value="Genomic_DNA"/>
</dbReference>
<evidence type="ECO:0000313" key="1">
    <source>
        <dbReference type="EMBL" id="KAH3863988.1"/>
    </source>
</evidence>
<evidence type="ECO:0000313" key="2">
    <source>
        <dbReference type="EMBL" id="KAH3864233.1"/>
    </source>
</evidence>
<proteinExistence type="predicted"/>
<sequence length="116" mass="12934">MLRSKSLLGGISRNVLPIFQEEMSGKNAAISTLESLSNCDTYRTIGGAWYFQPISNRPCTDQNVTLCINPLQLQQAGTNNSLRGTRENFIDVPYQESGEGQSISTFPLRCFVRTLR</sequence>
<organism evidence="2 3">
    <name type="scientific">Dreissena polymorpha</name>
    <name type="common">Zebra mussel</name>
    <name type="synonym">Mytilus polymorpha</name>
    <dbReference type="NCBI Taxonomy" id="45954"/>
    <lineage>
        <taxon>Eukaryota</taxon>
        <taxon>Metazoa</taxon>
        <taxon>Spiralia</taxon>
        <taxon>Lophotrochozoa</taxon>
        <taxon>Mollusca</taxon>
        <taxon>Bivalvia</taxon>
        <taxon>Autobranchia</taxon>
        <taxon>Heteroconchia</taxon>
        <taxon>Euheterodonta</taxon>
        <taxon>Imparidentia</taxon>
        <taxon>Neoheterodontei</taxon>
        <taxon>Myida</taxon>
        <taxon>Dreissenoidea</taxon>
        <taxon>Dreissenidae</taxon>
        <taxon>Dreissena</taxon>
    </lineage>
</organism>
<dbReference type="AlphaFoldDB" id="A0A9D4LT49"/>
<evidence type="ECO:0000313" key="3">
    <source>
        <dbReference type="Proteomes" id="UP000828390"/>
    </source>
</evidence>
<dbReference type="Proteomes" id="UP000828390">
    <property type="component" value="Unassembled WGS sequence"/>
</dbReference>
<comment type="caution">
    <text evidence="2">The sequence shown here is derived from an EMBL/GenBank/DDBJ whole genome shotgun (WGS) entry which is preliminary data.</text>
</comment>
<dbReference type="EMBL" id="JAIWYP010000002">
    <property type="protein sequence ID" value="KAH3864233.1"/>
    <property type="molecule type" value="Genomic_DNA"/>
</dbReference>
<keyword evidence="3" id="KW-1185">Reference proteome</keyword>
<reference evidence="2" key="1">
    <citation type="journal article" date="2019" name="bioRxiv">
        <title>The Genome of the Zebra Mussel, Dreissena polymorpha: A Resource for Invasive Species Research.</title>
        <authorList>
            <person name="McCartney M.A."/>
            <person name="Auch B."/>
            <person name="Kono T."/>
            <person name="Mallez S."/>
            <person name="Zhang Y."/>
            <person name="Obille A."/>
            <person name="Becker A."/>
            <person name="Abrahante J.E."/>
            <person name="Garbe J."/>
            <person name="Badalamenti J.P."/>
            <person name="Herman A."/>
            <person name="Mangelson H."/>
            <person name="Liachko I."/>
            <person name="Sullivan S."/>
            <person name="Sone E.D."/>
            <person name="Koren S."/>
            <person name="Silverstein K.A.T."/>
            <person name="Beckman K.B."/>
            <person name="Gohl D.M."/>
        </authorList>
    </citation>
    <scope>NUCLEOTIDE SEQUENCE</scope>
    <source>
        <strain evidence="2">Duluth1</strain>
        <tissue evidence="2">Whole animal</tissue>
    </source>
</reference>
<protein>
    <submittedName>
        <fullName evidence="2">Uncharacterized protein</fullName>
    </submittedName>
</protein>
<gene>
    <name evidence="1" type="ORF">DPMN_026996</name>
    <name evidence="2" type="ORF">DPMN_027249</name>
</gene>
<name>A0A9D4LT49_DREPO</name>
<reference evidence="2" key="2">
    <citation type="submission" date="2020-11" db="EMBL/GenBank/DDBJ databases">
        <authorList>
            <person name="McCartney M.A."/>
            <person name="Auch B."/>
            <person name="Kono T."/>
            <person name="Mallez S."/>
            <person name="Becker A."/>
            <person name="Gohl D.M."/>
            <person name="Silverstein K.A.T."/>
            <person name="Koren S."/>
            <person name="Bechman K.B."/>
            <person name="Herman A."/>
            <person name="Abrahante J.E."/>
            <person name="Garbe J."/>
        </authorList>
    </citation>
    <scope>NUCLEOTIDE SEQUENCE</scope>
    <source>
        <strain evidence="2">Duluth1</strain>
        <tissue evidence="2">Whole animal</tissue>
    </source>
</reference>